<dbReference type="AlphaFoldDB" id="A0A919YKT2"/>
<dbReference type="EMBL" id="BOSE01000003">
    <property type="protein sequence ID" value="GIP16247.1"/>
    <property type="molecule type" value="Genomic_DNA"/>
</dbReference>
<evidence type="ECO:0008006" key="3">
    <source>
        <dbReference type="Google" id="ProtNLM"/>
    </source>
</evidence>
<evidence type="ECO:0000313" key="2">
    <source>
        <dbReference type="Proteomes" id="UP000683139"/>
    </source>
</evidence>
<comment type="caution">
    <text evidence="1">The sequence shown here is derived from an EMBL/GenBank/DDBJ whole genome shotgun (WGS) entry which is preliminary data.</text>
</comment>
<sequence length="1044" mass="118417">MELQSPLIDSRKHQQLIEQLNKMVPYYASEWTFNEQEPDVGSALALMFIHLLEGNISRLNRLPGKSLIAFLNHFNVELSPATPAVAQVHFKLADGTPEPVLIDAGLQLATNAEDGAEPIVFETERTALLTTAKLQQLVAVYPRKDRIVQHMVDGQLLSLDAAHEQQHADDQPPPFALYGSSGVNVQEHTFYIAHQYLFQIEHSSSIELTFIHPQHEAALMDAMHLLSDQQLVIWEFYSDGGWQAFDAVHCHDATIRLLKLHKHRLQLTELFGKESYWIRCRAFSLSALDEGIALSKLQFERLLLKTDYAKANEKSGIMPQLAFFNDLPVSVQAGCEPFGDFFTPYSCFYIGSSEVLSKRGAMLTLSFELEYTAHRLYPDKPKPINWKPIMRRELVDRAEQPDPVTITRVQWEYWNGRSWAMLPLQDSAGAMFKLVWDGRRACQLQFTIPEDIEQTEVNAEASCWIRARIVAVDHAYSIDAIYYAPYVSGMRMAYHYEAPCKQPHHFVTCNNLEVRERTAEILSGGMAFRPFQPLSGFQPAVWLGFDKPPERGPIHMYVELASKYWTAEEIPHVEWEYLRASGGSFVWSKLQVADGTQGFTQSGTIQFVGPQDFARSAELGRTGYWIRAVNRDTRFYMSNEEAYEPLVRFMSLNTIKVLQRQTIVQELPVYVDGYHLEQDVHASYYSLASKPVLQERVWVDETETISSHELEQLRLRCPERLQLLLDSEQQLMKVWVEYERVEHFLHSSSEDRHYCIERATGKLMFGDGLHGKALAQYGADQVKVSYVSGGGARGNVGKGAIATMQTSIAFVEQISNVAPAAGGCDAGTMREAIQKGTKALAHRHRAVIADDFAWITREAHPNIAKVRCLPNYNVKLEKEIGALTVVVLPKNGRGQGAQFLELKRTVEERLLQATAAGIAFPNRLQVIEPVYVEIGVRATVWVRNMDEVVHVEREIQQKLEAYLDPIHGNNDGHGWEIGSRIHPSMFYALIKSVGPVMHIPQLLLEACRLEQGKKVEWNPERLSELPHSMITPGQHRIVVEVHQT</sequence>
<proteinExistence type="predicted"/>
<dbReference type="RefSeq" id="WP_213514521.1">
    <property type="nucleotide sequence ID" value="NZ_BOSE01000003.1"/>
</dbReference>
<protein>
    <recommendedName>
        <fullName evidence="3">Baseplate protein J-like domain-containing protein</fullName>
    </recommendedName>
</protein>
<organism evidence="1 2">
    <name type="scientific">Paenibacillus montaniterrae</name>
    <dbReference type="NCBI Taxonomy" id="429341"/>
    <lineage>
        <taxon>Bacteria</taxon>
        <taxon>Bacillati</taxon>
        <taxon>Bacillota</taxon>
        <taxon>Bacilli</taxon>
        <taxon>Bacillales</taxon>
        <taxon>Paenibacillaceae</taxon>
        <taxon>Paenibacillus</taxon>
    </lineage>
</organism>
<evidence type="ECO:0000313" key="1">
    <source>
        <dbReference type="EMBL" id="GIP16247.1"/>
    </source>
</evidence>
<reference evidence="1" key="1">
    <citation type="submission" date="2021-03" db="EMBL/GenBank/DDBJ databases">
        <title>Antimicrobial resistance genes in bacteria isolated from Japanese honey, and their potential for conferring macrolide and lincosamide resistance in the American foulbrood pathogen Paenibacillus larvae.</title>
        <authorList>
            <person name="Okamoto M."/>
            <person name="Kumagai M."/>
            <person name="Kanamori H."/>
            <person name="Takamatsu D."/>
        </authorList>
    </citation>
    <scope>NUCLEOTIDE SEQUENCE</scope>
    <source>
        <strain evidence="1">J40TS1</strain>
    </source>
</reference>
<accession>A0A919YKT2</accession>
<name>A0A919YKT2_9BACL</name>
<keyword evidence="2" id="KW-1185">Reference proteome</keyword>
<dbReference type="Proteomes" id="UP000683139">
    <property type="component" value="Unassembled WGS sequence"/>
</dbReference>
<gene>
    <name evidence="1" type="ORF">J40TS1_18890</name>
</gene>